<evidence type="ECO:0000313" key="7">
    <source>
        <dbReference type="Proteomes" id="UP001494588"/>
    </source>
</evidence>
<accession>A0ABU9QSD3</accession>
<dbReference type="Gene3D" id="3.90.1590.10">
    <property type="entry name" value="glutathione-dependent formaldehyde- activating enzyme (gfa)"/>
    <property type="match status" value="1"/>
</dbReference>
<proteinExistence type="inferred from homology"/>
<dbReference type="SUPFAM" id="SSF51316">
    <property type="entry name" value="Mss4-like"/>
    <property type="match status" value="1"/>
</dbReference>
<dbReference type="RefSeq" id="WP_201661635.1">
    <property type="nucleotide sequence ID" value="NZ_CAJHCS010000051.1"/>
</dbReference>
<gene>
    <name evidence="6" type="ORF">V4C55_42895</name>
</gene>
<comment type="similarity">
    <text evidence="1">Belongs to the Gfa family.</text>
</comment>
<name>A0ABU9QSD3_9BURK</name>
<dbReference type="Pfam" id="PF04828">
    <property type="entry name" value="GFA"/>
    <property type="match status" value="1"/>
</dbReference>
<comment type="caution">
    <text evidence="6">The sequence shown here is derived from an EMBL/GenBank/DDBJ whole genome shotgun (WGS) entry which is preliminary data.</text>
</comment>
<dbReference type="InterPro" id="IPR011057">
    <property type="entry name" value="Mss4-like_sf"/>
</dbReference>
<dbReference type="EMBL" id="JAZHGC010000089">
    <property type="protein sequence ID" value="MEM5292409.1"/>
    <property type="molecule type" value="Genomic_DNA"/>
</dbReference>
<reference evidence="6 7" key="1">
    <citation type="submission" date="2024-01" db="EMBL/GenBank/DDBJ databases">
        <title>The diversity of rhizobia nodulating Mimosa spp. in eleven states of Brazil covering several biomes is determined by host plant, location, and edaphic factors.</title>
        <authorList>
            <person name="Rouws L."/>
            <person name="Barauna A."/>
            <person name="Beukes C."/>
            <person name="De Faria S.M."/>
            <person name="Gross E."/>
            <person name="Dos Reis Junior F.B."/>
            <person name="Simon M."/>
            <person name="Maluk M."/>
            <person name="Odee D.W."/>
            <person name="Kenicer G."/>
            <person name="Young J.P.W."/>
            <person name="Reis V.M."/>
            <person name="Zilli J."/>
            <person name="James E.K."/>
        </authorList>
    </citation>
    <scope>NUCLEOTIDE SEQUENCE [LARGE SCALE GENOMIC DNA]</scope>
    <source>
        <strain evidence="6 7">JPY77</strain>
    </source>
</reference>
<evidence type="ECO:0000256" key="4">
    <source>
        <dbReference type="ARBA" id="ARBA00023239"/>
    </source>
</evidence>
<organism evidence="6 7">
    <name type="scientific">Paraburkholderia sabiae</name>
    <dbReference type="NCBI Taxonomy" id="273251"/>
    <lineage>
        <taxon>Bacteria</taxon>
        <taxon>Pseudomonadati</taxon>
        <taxon>Pseudomonadota</taxon>
        <taxon>Betaproteobacteria</taxon>
        <taxon>Burkholderiales</taxon>
        <taxon>Burkholderiaceae</taxon>
        <taxon>Paraburkholderia</taxon>
    </lineage>
</organism>
<keyword evidence="2" id="KW-0479">Metal-binding</keyword>
<protein>
    <submittedName>
        <fullName evidence="6">GFA family protein</fullName>
    </submittedName>
</protein>
<evidence type="ECO:0000259" key="5">
    <source>
        <dbReference type="PROSITE" id="PS51891"/>
    </source>
</evidence>
<dbReference type="PANTHER" id="PTHR33337:SF40">
    <property type="entry name" value="CENP-V_GFA DOMAIN-CONTAINING PROTEIN-RELATED"/>
    <property type="match status" value="1"/>
</dbReference>
<dbReference type="PROSITE" id="PS51891">
    <property type="entry name" value="CENP_V_GFA"/>
    <property type="match status" value="1"/>
</dbReference>
<keyword evidence="3" id="KW-0862">Zinc</keyword>
<dbReference type="Proteomes" id="UP001494588">
    <property type="component" value="Unassembled WGS sequence"/>
</dbReference>
<dbReference type="InterPro" id="IPR006913">
    <property type="entry name" value="CENP-V/GFA"/>
</dbReference>
<evidence type="ECO:0000313" key="6">
    <source>
        <dbReference type="EMBL" id="MEM5292409.1"/>
    </source>
</evidence>
<sequence length="164" mass="18614">MPAPYIGNCLCGQIKFELRDEPLTFYVCHCTNCQRRTGGAALPVMWVRRTDLHVVQGEPIMLVFDIGHGRQRRSKACPRCDTRLWAEPIDQPDAAILRPGTLQNQTEFAPIAHIYTRSKQPWFLIPAGVPAFEGRVGEQEELFRLWRERESVEGREGSIGAGRP</sequence>
<feature type="domain" description="CENP-V/GFA" evidence="5">
    <location>
        <begin position="5"/>
        <end position="123"/>
    </location>
</feature>
<evidence type="ECO:0000256" key="1">
    <source>
        <dbReference type="ARBA" id="ARBA00005495"/>
    </source>
</evidence>
<keyword evidence="4" id="KW-0456">Lyase</keyword>
<evidence type="ECO:0000256" key="2">
    <source>
        <dbReference type="ARBA" id="ARBA00022723"/>
    </source>
</evidence>
<evidence type="ECO:0000256" key="3">
    <source>
        <dbReference type="ARBA" id="ARBA00022833"/>
    </source>
</evidence>
<keyword evidence="7" id="KW-1185">Reference proteome</keyword>
<dbReference type="PANTHER" id="PTHR33337">
    <property type="entry name" value="GFA DOMAIN-CONTAINING PROTEIN"/>
    <property type="match status" value="1"/>
</dbReference>